<protein>
    <recommendedName>
        <fullName evidence="3">PEBP-like protein</fullName>
    </recommendedName>
</protein>
<reference evidence="1 2" key="1">
    <citation type="journal article" date="2014" name="PLoS Genet.">
        <title>Analysis of the Phlebiopsis gigantea genome, transcriptome and secretome provides insight into its pioneer colonization strategies of wood.</title>
        <authorList>
            <person name="Hori C."/>
            <person name="Ishida T."/>
            <person name="Igarashi K."/>
            <person name="Samejima M."/>
            <person name="Suzuki H."/>
            <person name="Master E."/>
            <person name="Ferreira P."/>
            <person name="Ruiz-Duenas F.J."/>
            <person name="Held B."/>
            <person name="Canessa P."/>
            <person name="Larrondo L.F."/>
            <person name="Schmoll M."/>
            <person name="Druzhinina I.S."/>
            <person name="Kubicek C.P."/>
            <person name="Gaskell J.A."/>
            <person name="Kersten P."/>
            <person name="St John F."/>
            <person name="Glasner J."/>
            <person name="Sabat G."/>
            <person name="Splinter BonDurant S."/>
            <person name="Syed K."/>
            <person name="Yadav J."/>
            <person name="Mgbeahuruike A.C."/>
            <person name="Kovalchuk A."/>
            <person name="Asiegbu F.O."/>
            <person name="Lackner G."/>
            <person name="Hoffmeister D."/>
            <person name="Rencoret J."/>
            <person name="Gutierrez A."/>
            <person name="Sun H."/>
            <person name="Lindquist E."/>
            <person name="Barry K."/>
            <person name="Riley R."/>
            <person name="Grigoriev I.V."/>
            <person name="Henrissat B."/>
            <person name="Kues U."/>
            <person name="Berka R.M."/>
            <person name="Martinez A.T."/>
            <person name="Covert S.F."/>
            <person name="Blanchette R.A."/>
            <person name="Cullen D."/>
        </authorList>
    </citation>
    <scope>NUCLEOTIDE SEQUENCE [LARGE SCALE GENOMIC DNA]</scope>
    <source>
        <strain evidence="1 2">11061_1 CR5-6</strain>
    </source>
</reference>
<dbReference type="EMBL" id="KN840666">
    <property type="protein sequence ID" value="KIP02565.1"/>
    <property type="molecule type" value="Genomic_DNA"/>
</dbReference>
<evidence type="ECO:0000313" key="1">
    <source>
        <dbReference type="EMBL" id="KIP02565.1"/>
    </source>
</evidence>
<gene>
    <name evidence="1" type="ORF">PHLGIDRAFT_111938</name>
</gene>
<dbReference type="InterPro" id="IPR035810">
    <property type="entry name" value="PEBP_euk"/>
</dbReference>
<dbReference type="PANTHER" id="PTHR11362">
    <property type="entry name" value="PHOSPHATIDYLETHANOLAMINE-BINDING PROTEIN"/>
    <property type="match status" value="1"/>
</dbReference>
<evidence type="ECO:0008006" key="3">
    <source>
        <dbReference type="Google" id="ProtNLM"/>
    </source>
</evidence>
<dbReference type="OrthoDB" id="2153661at2759"/>
<dbReference type="Gene3D" id="1.20.58.1180">
    <property type="match status" value="1"/>
</dbReference>
<evidence type="ECO:0000313" key="2">
    <source>
        <dbReference type="Proteomes" id="UP000053257"/>
    </source>
</evidence>
<keyword evidence="2" id="KW-1185">Reference proteome</keyword>
<accession>A0A0C3S3R3</accession>
<dbReference type="InterPro" id="IPR008914">
    <property type="entry name" value="PEBP"/>
</dbReference>
<proteinExistence type="predicted"/>
<dbReference type="SUPFAM" id="SSF49777">
    <property type="entry name" value="PEBP-like"/>
    <property type="match status" value="1"/>
</dbReference>
<dbReference type="AlphaFoldDB" id="A0A0C3S3R3"/>
<dbReference type="HOGENOM" id="CLU_035836_1_1_1"/>
<dbReference type="InterPro" id="IPR036610">
    <property type="entry name" value="PEBP-like_sf"/>
</dbReference>
<dbReference type="STRING" id="745531.A0A0C3S3R3"/>
<dbReference type="Pfam" id="PF01161">
    <property type="entry name" value="PBP"/>
    <property type="match status" value="1"/>
</dbReference>
<dbReference type="Proteomes" id="UP000053257">
    <property type="component" value="Unassembled WGS sequence"/>
</dbReference>
<dbReference type="PANTHER" id="PTHR11362:SF82">
    <property type="entry name" value="PHOSPHATIDYLETHANOLAMINE-BINDING PROTEIN 4"/>
    <property type="match status" value="1"/>
</dbReference>
<name>A0A0C3S3R3_PHLG1</name>
<organism evidence="1 2">
    <name type="scientific">Phlebiopsis gigantea (strain 11061_1 CR5-6)</name>
    <name type="common">White-rot fungus</name>
    <name type="synonym">Peniophora gigantea</name>
    <dbReference type="NCBI Taxonomy" id="745531"/>
    <lineage>
        <taxon>Eukaryota</taxon>
        <taxon>Fungi</taxon>
        <taxon>Dikarya</taxon>
        <taxon>Basidiomycota</taxon>
        <taxon>Agaricomycotina</taxon>
        <taxon>Agaricomycetes</taxon>
        <taxon>Polyporales</taxon>
        <taxon>Phanerochaetaceae</taxon>
        <taxon>Phlebiopsis</taxon>
    </lineage>
</organism>
<sequence length="332" mass="38482">MRPIGVGVLPVYDRALEYIKQDSETLKRQLASVNTQLQKAAENTNVEEVEKLKKRAQILEVQSEINLPSVRWKARNGLADLSQPVYRHLVEQKWREDGALDLVMERVHQMNVVPDLLGELHPSFDLRVNFPERLSDEIRMRNRTKAKVEKMEPGVFLLPEQTRKPPALYTTVFHEEPRLYTMLMVDLDVPNPEHQGFQSYLHWMHPNITLHAFSQNPVPLTGTHTPYVPPHPQRGTPYHRYVLLLVPQASPTERIKIPAISMEQRLGFDYRAFAANHGLDASKGGGVFMWREVWDETVSRIHAETLKTEEPVFGRMPKEDLYAVFKTTKRYH</sequence>
<dbReference type="Gene3D" id="3.90.280.10">
    <property type="entry name" value="PEBP-like"/>
    <property type="match status" value="1"/>
</dbReference>
<dbReference type="CDD" id="cd00866">
    <property type="entry name" value="PEBP_euk"/>
    <property type="match status" value="1"/>
</dbReference>